<proteinExistence type="predicted"/>
<keyword evidence="3" id="KW-1185">Reference proteome</keyword>
<dbReference type="Proteomes" id="UP000321168">
    <property type="component" value="Unassembled WGS sequence"/>
</dbReference>
<evidence type="ECO:0000313" key="2">
    <source>
        <dbReference type="EMBL" id="TXC76224.1"/>
    </source>
</evidence>
<evidence type="ECO:0000259" key="1">
    <source>
        <dbReference type="Pfam" id="PF14321"/>
    </source>
</evidence>
<dbReference type="Pfam" id="PF14321">
    <property type="entry name" value="DUF4382"/>
    <property type="match status" value="1"/>
</dbReference>
<feature type="domain" description="DUF4382" evidence="1">
    <location>
        <begin position="55"/>
        <end position="189"/>
    </location>
</feature>
<dbReference type="AlphaFoldDB" id="A0A5C6UUF1"/>
<protein>
    <submittedName>
        <fullName evidence="2">DUF4382 domain-containing protein</fullName>
    </submittedName>
</protein>
<dbReference type="Gene3D" id="2.60.40.1120">
    <property type="entry name" value="Carboxypeptidase-like, regulatory domain"/>
    <property type="match status" value="1"/>
</dbReference>
<reference evidence="2 3" key="1">
    <citation type="submission" date="2019-08" db="EMBL/GenBank/DDBJ databases">
        <title>Genome of Luteibaculum oceani JCM 18817.</title>
        <authorList>
            <person name="Bowman J.P."/>
        </authorList>
    </citation>
    <scope>NUCLEOTIDE SEQUENCE [LARGE SCALE GENOMIC DNA]</scope>
    <source>
        <strain evidence="2 3">JCM 18817</strain>
    </source>
</reference>
<comment type="caution">
    <text evidence="2">The sequence shown here is derived from an EMBL/GenBank/DDBJ whole genome shotgun (WGS) entry which is preliminary data.</text>
</comment>
<organism evidence="2 3">
    <name type="scientific">Luteibaculum oceani</name>
    <dbReference type="NCBI Taxonomy" id="1294296"/>
    <lineage>
        <taxon>Bacteria</taxon>
        <taxon>Pseudomonadati</taxon>
        <taxon>Bacteroidota</taxon>
        <taxon>Flavobacteriia</taxon>
        <taxon>Flavobacteriales</taxon>
        <taxon>Luteibaculaceae</taxon>
        <taxon>Luteibaculum</taxon>
    </lineage>
</organism>
<accession>A0A5C6UUF1</accession>
<dbReference type="GO" id="GO:0030246">
    <property type="term" value="F:carbohydrate binding"/>
    <property type="evidence" value="ECO:0007669"/>
    <property type="project" value="InterPro"/>
</dbReference>
<name>A0A5C6UUF1_9FLAO</name>
<dbReference type="InterPro" id="IPR013784">
    <property type="entry name" value="Carb-bd-like_fold"/>
</dbReference>
<dbReference type="SUPFAM" id="SSF49452">
    <property type="entry name" value="Starch-binding domain-like"/>
    <property type="match status" value="1"/>
</dbReference>
<sequence length="278" mass="30111">MYSHEFWHGHCLSIGETKKRIPMLLRRMKFLSMAILALTFVACDKSNNGGPNSSKANFYLTDAPGDFDAVNVEIEKVEVKTDASGFTEIAINPGVYDLLQLTNGVDTLLGEVELTGDTLKEIRLVLGANNTVVVDGETKSLKVPSGQSSGLKIKVNHEITAGLTYDFTLDFDAGQSVKERGNGEYILKPVIRVFSDRKQGATVDGDVQPDSSGTSVMMISQFNDTLSTYTDEDGSFKFKNVSEGIYTVKAQHGEMVGIKTGVAINANAQVDIGTIVLQ</sequence>
<gene>
    <name evidence="2" type="ORF">FRX97_10780</name>
</gene>
<dbReference type="EMBL" id="VORB01000010">
    <property type="protein sequence ID" value="TXC76224.1"/>
    <property type="molecule type" value="Genomic_DNA"/>
</dbReference>
<dbReference type="InterPro" id="IPR025491">
    <property type="entry name" value="DUF4382"/>
</dbReference>
<dbReference type="OrthoDB" id="2111471at2"/>
<evidence type="ECO:0000313" key="3">
    <source>
        <dbReference type="Proteomes" id="UP000321168"/>
    </source>
</evidence>